<keyword evidence="2" id="KW-1185">Reference proteome</keyword>
<dbReference type="PROSITE" id="PS00284">
    <property type="entry name" value="SERPIN"/>
    <property type="match status" value="1"/>
</dbReference>
<sequence length="95" mass="10611">MVTVQFTLKGIMMPARMALPTIENVVADHPFIVLLQATKGNLRNILFQGQIKVVAKSARREIEIFVAEHSFVVLLQANNGNLKNIIFQGRIAKPQ</sequence>
<dbReference type="AlphaFoldDB" id="A0A653BE27"/>
<organism evidence="1 2">
    <name type="scientific">Callosobruchus maculatus</name>
    <name type="common">Southern cowpea weevil</name>
    <name type="synonym">Pulse bruchid</name>
    <dbReference type="NCBI Taxonomy" id="64391"/>
    <lineage>
        <taxon>Eukaryota</taxon>
        <taxon>Metazoa</taxon>
        <taxon>Ecdysozoa</taxon>
        <taxon>Arthropoda</taxon>
        <taxon>Hexapoda</taxon>
        <taxon>Insecta</taxon>
        <taxon>Pterygota</taxon>
        <taxon>Neoptera</taxon>
        <taxon>Endopterygota</taxon>
        <taxon>Coleoptera</taxon>
        <taxon>Polyphaga</taxon>
        <taxon>Cucujiformia</taxon>
        <taxon>Chrysomeloidea</taxon>
        <taxon>Chrysomelidae</taxon>
        <taxon>Bruchinae</taxon>
        <taxon>Bruchini</taxon>
        <taxon>Callosobruchus</taxon>
    </lineage>
</organism>
<gene>
    <name evidence="1" type="ORF">CALMAC_LOCUS233</name>
</gene>
<proteinExistence type="predicted"/>
<evidence type="ECO:0000313" key="1">
    <source>
        <dbReference type="EMBL" id="VEN33837.1"/>
    </source>
</evidence>
<dbReference type="Proteomes" id="UP000410492">
    <property type="component" value="Unassembled WGS sequence"/>
</dbReference>
<name>A0A653BE27_CALMS</name>
<dbReference type="InterPro" id="IPR023795">
    <property type="entry name" value="Serpin_CS"/>
</dbReference>
<evidence type="ECO:0000313" key="2">
    <source>
        <dbReference type="Proteomes" id="UP000410492"/>
    </source>
</evidence>
<protein>
    <submittedName>
        <fullName evidence="1">Uncharacterized protein</fullName>
    </submittedName>
</protein>
<accession>A0A653BE27</accession>
<dbReference type="EMBL" id="CAACVG010000242">
    <property type="protein sequence ID" value="VEN33837.1"/>
    <property type="molecule type" value="Genomic_DNA"/>
</dbReference>
<reference evidence="1 2" key="1">
    <citation type="submission" date="2019-01" db="EMBL/GenBank/DDBJ databases">
        <authorList>
            <person name="Sayadi A."/>
        </authorList>
    </citation>
    <scope>NUCLEOTIDE SEQUENCE [LARGE SCALE GENOMIC DNA]</scope>
</reference>